<organism evidence="1 2">
    <name type="scientific">Pisolithus tinctorius Marx 270</name>
    <dbReference type="NCBI Taxonomy" id="870435"/>
    <lineage>
        <taxon>Eukaryota</taxon>
        <taxon>Fungi</taxon>
        <taxon>Dikarya</taxon>
        <taxon>Basidiomycota</taxon>
        <taxon>Agaricomycotina</taxon>
        <taxon>Agaricomycetes</taxon>
        <taxon>Agaricomycetidae</taxon>
        <taxon>Boletales</taxon>
        <taxon>Sclerodermatineae</taxon>
        <taxon>Pisolithaceae</taxon>
        <taxon>Pisolithus</taxon>
    </lineage>
</organism>
<dbReference type="EMBL" id="KN831946">
    <property type="protein sequence ID" value="KIO13746.1"/>
    <property type="molecule type" value="Genomic_DNA"/>
</dbReference>
<evidence type="ECO:0000313" key="2">
    <source>
        <dbReference type="Proteomes" id="UP000054217"/>
    </source>
</evidence>
<dbReference type="HOGENOM" id="CLU_1652871_0_0_1"/>
<dbReference type="Proteomes" id="UP000054217">
    <property type="component" value="Unassembled WGS sequence"/>
</dbReference>
<protein>
    <submittedName>
        <fullName evidence="1">Uncharacterized protein</fullName>
    </submittedName>
</protein>
<proteinExistence type="predicted"/>
<keyword evidence="2" id="KW-1185">Reference proteome</keyword>
<evidence type="ECO:0000313" key="1">
    <source>
        <dbReference type="EMBL" id="KIO13746.1"/>
    </source>
</evidence>
<accession>A0A0C3PWL0</accession>
<dbReference type="InParanoid" id="A0A0C3PWL0"/>
<dbReference type="AlphaFoldDB" id="A0A0C3PWL0"/>
<reference evidence="1 2" key="1">
    <citation type="submission" date="2014-04" db="EMBL/GenBank/DDBJ databases">
        <authorList>
            <consortium name="DOE Joint Genome Institute"/>
            <person name="Kuo A."/>
            <person name="Kohler A."/>
            <person name="Costa M.D."/>
            <person name="Nagy L.G."/>
            <person name="Floudas D."/>
            <person name="Copeland A."/>
            <person name="Barry K.W."/>
            <person name="Cichocki N."/>
            <person name="Veneault-Fourrey C."/>
            <person name="LaButti K."/>
            <person name="Lindquist E.A."/>
            <person name="Lipzen A."/>
            <person name="Lundell T."/>
            <person name="Morin E."/>
            <person name="Murat C."/>
            <person name="Sun H."/>
            <person name="Tunlid A."/>
            <person name="Henrissat B."/>
            <person name="Grigoriev I.V."/>
            <person name="Hibbett D.S."/>
            <person name="Martin F."/>
            <person name="Nordberg H.P."/>
            <person name="Cantor M.N."/>
            <person name="Hua S.X."/>
        </authorList>
    </citation>
    <scope>NUCLEOTIDE SEQUENCE [LARGE SCALE GENOMIC DNA]</scope>
    <source>
        <strain evidence="1 2">Marx 270</strain>
    </source>
</reference>
<reference evidence="2" key="2">
    <citation type="submission" date="2015-01" db="EMBL/GenBank/DDBJ databases">
        <title>Evolutionary Origins and Diversification of the Mycorrhizal Mutualists.</title>
        <authorList>
            <consortium name="DOE Joint Genome Institute"/>
            <consortium name="Mycorrhizal Genomics Consortium"/>
            <person name="Kohler A."/>
            <person name="Kuo A."/>
            <person name="Nagy L.G."/>
            <person name="Floudas D."/>
            <person name="Copeland A."/>
            <person name="Barry K.W."/>
            <person name="Cichocki N."/>
            <person name="Veneault-Fourrey C."/>
            <person name="LaButti K."/>
            <person name="Lindquist E.A."/>
            <person name="Lipzen A."/>
            <person name="Lundell T."/>
            <person name="Morin E."/>
            <person name="Murat C."/>
            <person name="Riley R."/>
            <person name="Ohm R."/>
            <person name="Sun H."/>
            <person name="Tunlid A."/>
            <person name="Henrissat B."/>
            <person name="Grigoriev I.V."/>
            <person name="Hibbett D.S."/>
            <person name="Martin F."/>
        </authorList>
    </citation>
    <scope>NUCLEOTIDE SEQUENCE [LARGE SCALE GENOMIC DNA]</scope>
    <source>
        <strain evidence="2">Marx 270</strain>
    </source>
</reference>
<dbReference type="OrthoDB" id="445357at2759"/>
<name>A0A0C3PWL0_PISTI</name>
<dbReference type="STRING" id="870435.A0A0C3PWL0"/>
<sequence length="160" mass="17044">MPDSARPTLPSSAQVPYLPDFWDSAKLNSTVTESEPEPPKLHVVGGAATHHDGGPTYLLEKHSEADTVQSVADVADKVIVIKSGNLQEVFADLGIPTTIRLRPVADTTVVEPPIQTRSLSREEVTGLYALLGILVGSWALGGILSPRPTVEDESVAVEEL</sequence>
<gene>
    <name evidence="1" type="ORF">M404DRAFT_993287</name>
</gene>